<accession>A0ABN6P917</accession>
<evidence type="ECO:0000313" key="2">
    <source>
        <dbReference type="Proteomes" id="UP000831817"/>
    </source>
</evidence>
<name>A0ABN6P917_9EURY</name>
<gene>
    <name evidence="1" type="ORF">MTTB_00610</name>
</gene>
<proteinExistence type="predicted"/>
<evidence type="ECO:0000313" key="1">
    <source>
        <dbReference type="EMBL" id="BDH78682.1"/>
    </source>
</evidence>
<reference evidence="1 2" key="1">
    <citation type="submission" date="2022-04" db="EMBL/GenBank/DDBJ databases">
        <title>Complete genome of Methanothermobacter tenebrarum strain RMAS.</title>
        <authorList>
            <person name="Nakamura K."/>
            <person name="Oshima K."/>
            <person name="Hattori M."/>
            <person name="Kamagata Y."/>
            <person name="Takamizawa K."/>
        </authorList>
    </citation>
    <scope>NUCLEOTIDE SEQUENCE [LARGE SCALE GENOMIC DNA]</scope>
    <source>
        <strain evidence="1 2">RMAS</strain>
    </source>
</reference>
<dbReference type="EMBL" id="AP025698">
    <property type="protein sequence ID" value="BDH78682.1"/>
    <property type="molecule type" value="Genomic_DNA"/>
</dbReference>
<protein>
    <submittedName>
        <fullName evidence="1">Uncharacterized protein</fullName>
    </submittedName>
</protein>
<sequence>MESYISSLLIRMDHVCERMKILTRTRVLKKEDMERIDYHLTQIMRILNECA</sequence>
<organism evidence="1 2">
    <name type="scientific">Methanothermobacter tenebrarum</name>
    <dbReference type="NCBI Taxonomy" id="680118"/>
    <lineage>
        <taxon>Archaea</taxon>
        <taxon>Methanobacteriati</taxon>
        <taxon>Methanobacteriota</taxon>
        <taxon>Methanomada group</taxon>
        <taxon>Methanobacteria</taxon>
        <taxon>Methanobacteriales</taxon>
        <taxon>Methanobacteriaceae</taxon>
        <taxon>Methanothermobacter</taxon>
    </lineage>
</organism>
<keyword evidence="2" id="KW-1185">Reference proteome</keyword>
<dbReference type="Proteomes" id="UP000831817">
    <property type="component" value="Chromosome"/>
</dbReference>